<keyword evidence="4" id="KW-1185">Reference proteome</keyword>
<organism evidence="3 4">
    <name type="scientific">Teratosphaeria destructans</name>
    <dbReference type="NCBI Taxonomy" id="418781"/>
    <lineage>
        <taxon>Eukaryota</taxon>
        <taxon>Fungi</taxon>
        <taxon>Dikarya</taxon>
        <taxon>Ascomycota</taxon>
        <taxon>Pezizomycotina</taxon>
        <taxon>Dothideomycetes</taxon>
        <taxon>Dothideomycetidae</taxon>
        <taxon>Mycosphaerellales</taxon>
        <taxon>Teratosphaeriaceae</taxon>
        <taxon>Teratosphaeria</taxon>
    </lineage>
</organism>
<proteinExistence type="predicted"/>
<comment type="caution">
    <text evidence="3">The sequence shown here is derived from an EMBL/GenBank/DDBJ whole genome shotgun (WGS) entry which is preliminary data.</text>
</comment>
<dbReference type="EMBL" id="RIBY02001967">
    <property type="protein sequence ID" value="KAH9826677.1"/>
    <property type="molecule type" value="Genomic_DNA"/>
</dbReference>
<reference evidence="3 4" key="1">
    <citation type="journal article" date="2018" name="IMA Fungus">
        <title>IMA Genome-F 10: Nine draft genome sequences of Claviceps purpurea s.lat., including C. arundinis, C. humidiphila, and C. cf. spartinae, pseudomolecules for the pitch canker pathogen Fusarium circinatum, draft genome of Davidsoniella eucalypti, Grosmannia galeiformis, Quambalaria eucalypti, and Teratosphaeria destructans.</title>
        <authorList>
            <person name="Wingfield B.D."/>
            <person name="Liu M."/>
            <person name="Nguyen H.D."/>
            <person name="Lane F.A."/>
            <person name="Morgan S.W."/>
            <person name="De Vos L."/>
            <person name="Wilken P.M."/>
            <person name="Duong T.A."/>
            <person name="Aylward J."/>
            <person name="Coetzee M.P."/>
            <person name="Dadej K."/>
            <person name="De Beer Z.W."/>
            <person name="Findlay W."/>
            <person name="Havenga M."/>
            <person name="Kolarik M."/>
            <person name="Menzies J.G."/>
            <person name="Naidoo K."/>
            <person name="Pochopski O."/>
            <person name="Shoukouhi P."/>
            <person name="Santana Q.C."/>
            <person name="Seifert K.A."/>
            <person name="Soal N."/>
            <person name="Steenkamp E.T."/>
            <person name="Tatham C.T."/>
            <person name="van der Nest M.A."/>
            <person name="Wingfield M.J."/>
        </authorList>
    </citation>
    <scope>NUCLEOTIDE SEQUENCE [LARGE SCALE GENOMIC DNA]</scope>
    <source>
        <strain evidence="3">CMW44962</strain>
    </source>
</reference>
<feature type="region of interest" description="Disordered" evidence="2">
    <location>
        <begin position="92"/>
        <end position="185"/>
    </location>
</feature>
<evidence type="ECO:0000256" key="2">
    <source>
        <dbReference type="SAM" id="MobiDB-lite"/>
    </source>
</evidence>
<feature type="coiled-coil region" evidence="1">
    <location>
        <begin position="54"/>
        <end position="81"/>
    </location>
</feature>
<gene>
    <name evidence="3" type="ORF">Tdes44962_MAKER03380</name>
</gene>
<dbReference type="AlphaFoldDB" id="A0A9W7SQH3"/>
<evidence type="ECO:0000256" key="1">
    <source>
        <dbReference type="SAM" id="Coils"/>
    </source>
</evidence>
<sequence>MPQPPPSQAPPPPTPPHPPQQTSPLPPTEYIPQPPPLPFSSEDSTDAIALRAAISALQFQKKKAQQDIRLLQDMKTQALDDPQHFRNEVAAKRFHEARPQFGGVQAIIDQSSESDSDESDAKPGASNEDAMDLNGTAKSDDARPAEVPDSQPSHPTPSDHKTTSGSREAAPRSRRTRADFSHIPGAQNIVRMPAVNWEKYHITGEPLEKMHEHQQRWPGSSFAYGDDQREFAVAASFSPFQDHLDGRKDSFAAHSASVTPTGTISEHPMETRRGGARNSHH</sequence>
<feature type="compositionally biased region" description="Pro residues" evidence="2">
    <location>
        <begin position="1"/>
        <end position="38"/>
    </location>
</feature>
<evidence type="ECO:0000313" key="3">
    <source>
        <dbReference type="EMBL" id="KAH9826677.1"/>
    </source>
</evidence>
<feature type="region of interest" description="Disordered" evidence="2">
    <location>
        <begin position="251"/>
        <end position="281"/>
    </location>
</feature>
<accession>A0A9W7SQH3</accession>
<dbReference type="Proteomes" id="UP001138500">
    <property type="component" value="Unassembled WGS sequence"/>
</dbReference>
<feature type="region of interest" description="Disordered" evidence="2">
    <location>
        <begin position="1"/>
        <end position="44"/>
    </location>
</feature>
<reference evidence="3 4" key="2">
    <citation type="journal article" date="2021" name="Curr. Genet.">
        <title>Genetic response to nitrogen starvation in the aggressive Eucalyptus foliar pathogen Teratosphaeria destructans.</title>
        <authorList>
            <person name="Havenga M."/>
            <person name="Wingfield B.D."/>
            <person name="Wingfield M.J."/>
            <person name="Dreyer L.L."/>
            <person name="Roets F."/>
            <person name="Aylward J."/>
        </authorList>
    </citation>
    <scope>NUCLEOTIDE SEQUENCE [LARGE SCALE GENOMIC DNA]</scope>
    <source>
        <strain evidence="3">CMW44962</strain>
    </source>
</reference>
<protein>
    <submittedName>
        <fullName evidence="3">Uncharacterized protein</fullName>
    </submittedName>
</protein>
<evidence type="ECO:0000313" key="4">
    <source>
        <dbReference type="Proteomes" id="UP001138500"/>
    </source>
</evidence>
<keyword evidence="1" id="KW-0175">Coiled coil</keyword>
<name>A0A9W7SQH3_9PEZI</name>
<dbReference type="OrthoDB" id="20473at2759"/>